<evidence type="ECO:0008006" key="3">
    <source>
        <dbReference type="Google" id="ProtNLM"/>
    </source>
</evidence>
<sequence>MSFIPFLSTEQLEVISSIYPEIQPSPTSLILPLTSSNPPITLTVTFTSSSVTVALVHCSTIDRKTLLGYQSTLNDELRLIFSSTLEETEDELTSYLSILEEATHNFSYLIDELTSESTPPQSSPSQPIPESSSQQTVLSIMYSHHIIAKSKITLIKTLFKSLNLKGLLLIGWPGAIIIEGSVQSVDFFLEEMKGLKWKLFREKGRLEIEEEVFKEQKVVEETRVFSKEVRETRLGESILGLCFGN</sequence>
<dbReference type="CDD" id="cd24163">
    <property type="entry name" value="RWDD2_C"/>
    <property type="match status" value="1"/>
</dbReference>
<keyword evidence="2" id="KW-1185">Reference proteome</keyword>
<dbReference type="Proteomes" id="UP001165122">
    <property type="component" value="Unassembled WGS sequence"/>
</dbReference>
<dbReference type="AlphaFoldDB" id="A0A9W7FSA9"/>
<dbReference type="PANTHER" id="PTHR15955:SF8">
    <property type="entry name" value="RWD DOMAIN-CONTAINING PROTEIN 2B-RELATED"/>
    <property type="match status" value="1"/>
</dbReference>
<comment type="caution">
    <text evidence="1">The sequence shown here is derived from an EMBL/GenBank/DDBJ whole genome shotgun (WGS) entry which is preliminary data.</text>
</comment>
<dbReference type="PANTHER" id="PTHR15955">
    <property type="entry name" value="RWD DOMAIN CONTAINING PROTEIN 2"/>
    <property type="match status" value="1"/>
</dbReference>
<organism evidence="1 2">
    <name type="scientific">Triparma laevis f. longispina</name>
    <dbReference type="NCBI Taxonomy" id="1714387"/>
    <lineage>
        <taxon>Eukaryota</taxon>
        <taxon>Sar</taxon>
        <taxon>Stramenopiles</taxon>
        <taxon>Ochrophyta</taxon>
        <taxon>Bolidophyceae</taxon>
        <taxon>Parmales</taxon>
        <taxon>Triparmaceae</taxon>
        <taxon>Triparma</taxon>
    </lineage>
</organism>
<evidence type="ECO:0000313" key="2">
    <source>
        <dbReference type="Proteomes" id="UP001165122"/>
    </source>
</evidence>
<gene>
    <name evidence="1" type="ORF">TrLO_g2800</name>
</gene>
<name>A0A9W7FSA9_9STRA</name>
<dbReference type="InterPro" id="IPR017359">
    <property type="entry name" value="Phi-like"/>
</dbReference>
<reference evidence="2" key="1">
    <citation type="journal article" date="2023" name="Commun. Biol.">
        <title>Genome analysis of Parmales, the sister group of diatoms, reveals the evolutionary specialization of diatoms from phago-mixotrophs to photoautotrophs.</title>
        <authorList>
            <person name="Ban H."/>
            <person name="Sato S."/>
            <person name="Yoshikawa S."/>
            <person name="Yamada K."/>
            <person name="Nakamura Y."/>
            <person name="Ichinomiya M."/>
            <person name="Sato N."/>
            <person name="Blanc-Mathieu R."/>
            <person name="Endo H."/>
            <person name="Kuwata A."/>
            <person name="Ogata H."/>
        </authorList>
    </citation>
    <scope>NUCLEOTIDE SEQUENCE [LARGE SCALE GENOMIC DNA]</scope>
    <source>
        <strain evidence="2">NIES 3700</strain>
    </source>
</reference>
<protein>
    <recommendedName>
        <fullName evidence="3">RWD domain-containing protein</fullName>
    </recommendedName>
</protein>
<dbReference type="OrthoDB" id="432412at2759"/>
<dbReference type="EMBL" id="BRXW01000280">
    <property type="protein sequence ID" value="GMI17161.1"/>
    <property type="molecule type" value="Genomic_DNA"/>
</dbReference>
<accession>A0A9W7FSA9</accession>
<evidence type="ECO:0000313" key="1">
    <source>
        <dbReference type="EMBL" id="GMI17161.1"/>
    </source>
</evidence>
<proteinExistence type="predicted"/>
<dbReference type="InterPro" id="IPR059181">
    <property type="entry name" value="RWDD2A-B_C"/>
</dbReference>